<dbReference type="InterPro" id="IPR039298">
    <property type="entry name" value="ACOT13"/>
</dbReference>
<evidence type="ECO:0000313" key="2">
    <source>
        <dbReference type="EMBL" id="GBP72421.1"/>
    </source>
</evidence>
<gene>
    <name evidence="2" type="primary">ACOT13</name>
    <name evidence="2" type="ORF">EVAR_7080_1</name>
</gene>
<dbReference type="STRING" id="151549.A0A4C1Y845"/>
<evidence type="ECO:0000256" key="1">
    <source>
        <dbReference type="ARBA" id="ARBA00022801"/>
    </source>
</evidence>
<dbReference type="AlphaFoldDB" id="A0A4C1Y845"/>
<keyword evidence="1" id="KW-0378">Hydrolase</keyword>
<dbReference type="SUPFAM" id="SSF54637">
    <property type="entry name" value="Thioesterase/thiol ester dehydrase-isomerase"/>
    <property type="match status" value="1"/>
</dbReference>
<dbReference type="InterPro" id="IPR029069">
    <property type="entry name" value="HotDog_dom_sf"/>
</dbReference>
<dbReference type="EMBL" id="BGZK01001145">
    <property type="protein sequence ID" value="GBP72421.1"/>
    <property type="molecule type" value="Genomic_DNA"/>
</dbReference>
<dbReference type="PANTHER" id="PTHR21660">
    <property type="entry name" value="THIOESTERASE SUPERFAMILY MEMBER-RELATED"/>
    <property type="match status" value="1"/>
</dbReference>
<reference evidence="2 3" key="1">
    <citation type="journal article" date="2019" name="Commun. Biol.">
        <title>The bagworm genome reveals a unique fibroin gene that provides high tensile strength.</title>
        <authorList>
            <person name="Kono N."/>
            <person name="Nakamura H."/>
            <person name="Ohtoshi R."/>
            <person name="Tomita M."/>
            <person name="Numata K."/>
            <person name="Arakawa K."/>
        </authorList>
    </citation>
    <scope>NUCLEOTIDE SEQUENCE [LARGE SCALE GENOMIC DNA]</scope>
</reference>
<evidence type="ECO:0000313" key="3">
    <source>
        <dbReference type="Proteomes" id="UP000299102"/>
    </source>
</evidence>
<keyword evidence="3" id="KW-1185">Reference proteome</keyword>
<dbReference type="PANTHER" id="PTHR21660:SF1">
    <property type="entry name" value="ACYL-COENZYME A THIOESTERASE 13"/>
    <property type="match status" value="1"/>
</dbReference>
<dbReference type="CDD" id="cd03443">
    <property type="entry name" value="PaaI_thioesterase"/>
    <property type="match status" value="1"/>
</dbReference>
<dbReference type="Proteomes" id="UP000299102">
    <property type="component" value="Unassembled WGS sequence"/>
</dbReference>
<dbReference type="OrthoDB" id="46529at2759"/>
<dbReference type="Gene3D" id="3.10.129.10">
    <property type="entry name" value="Hotdog Thioesterase"/>
    <property type="match status" value="1"/>
</dbReference>
<comment type="caution">
    <text evidence="2">The sequence shown here is derived from an EMBL/GenBank/DDBJ whole genome shotgun (WGS) entry which is preliminary data.</text>
</comment>
<name>A0A4C1Y845_EUMVA</name>
<organism evidence="2 3">
    <name type="scientific">Eumeta variegata</name>
    <name type="common">Bagworm moth</name>
    <name type="synonym">Eumeta japonica</name>
    <dbReference type="NCBI Taxonomy" id="151549"/>
    <lineage>
        <taxon>Eukaryota</taxon>
        <taxon>Metazoa</taxon>
        <taxon>Ecdysozoa</taxon>
        <taxon>Arthropoda</taxon>
        <taxon>Hexapoda</taxon>
        <taxon>Insecta</taxon>
        <taxon>Pterygota</taxon>
        <taxon>Neoptera</taxon>
        <taxon>Endopterygota</taxon>
        <taxon>Lepidoptera</taxon>
        <taxon>Glossata</taxon>
        <taxon>Ditrysia</taxon>
        <taxon>Tineoidea</taxon>
        <taxon>Psychidae</taxon>
        <taxon>Oiketicinae</taxon>
        <taxon>Eumeta</taxon>
    </lineage>
</organism>
<dbReference type="GO" id="GO:0047617">
    <property type="term" value="F:fatty acyl-CoA hydrolase activity"/>
    <property type="evidence" value="ECO:0007669"/>
    <property type="project" value="InterPro"/>
</dbReference>
<proteinExistence type="predicted"/>
<accession>A0A4C1Y845</accession>
<sequence>MSGSTTRGLSLIKSIQKYVQAKPNQWDSATVLSKELAYEFQVKLDYVGHGVIRGKFTVEAGMCNSFRYLHGGYTATLIDVISVFSCLSDDRGKISWSTGLNMLLLNAVKEGEEVLFESTPLVIGKGSVVEVTLRTSKNNQVAARGTVALVMGNEHIQKACGEALYLNLDGN</sequence>
<protein>
    <submittedName>
        <fullName evidence="2">Acyl-coenzyme A thioesterase 13</fullName>
    </submittedName>
</protein>